<feature type="signal peptide" evidence="3">
    <location>
        <begin position="1"/>
        <end position="17"/>
    </location>
</feature>
<proteinExistence type="predicted"/>
<dbReference type="Gene3D" id="3.40.50.1820">
    <property type="entry name" value="alpha/beta hydrolase"/>
    <property type="match status" value="1"/>
</dbReference>
<feature type="region of interest" description="Disordered" evidence="1">
    <location>
        <begin position="680"/>
        <end position="699"/>
    </location>
</feature>
<feature type="chain" id="PRO_5001537800" description="AB hydrolase-1 domain-containing protein" evidence="3">
    <location>
        <begin position="18"/>
        <end position="699"/>
    </location>
</feature>
<dbReference type="VEuPathDB" id="FungiDB:H310_08020"/>
<dbReference type="STRING" id="157072.A0A024TZ37"/>
<dbReference type="RefSeq" id="XP_008871839.1">
    <property type="nucleotide sequence ID" value="XM_008873617.1"/>
</dbReference>
<dbReference type="eggNOG" id="ENOG502QTRW">
    <property type="taxonomic scope" value="Eukaryota"/>
</dbReference>
<organism evidence="4">
    <name type="scientific">Aphanomyces invadans</name>
    <dbReference type="NCBI Taxonomy" id="157072"/>
    <lineage>
        <taxon>Eukaryota</taxon>
        <taxon>Sar</taxon>
        <taxon>Stramenopiles</taxon>
        <taxon>Oomycota</taxon>
        <taxon>Saprolegniomycetes</taxon>
        <taxon>Saprolegniales</taxon>
        <taxon>Verrucalvaceae</taxon>
        <taxon>Aphanomyces</taxon>
    </lineage>
</organism>
<evidence type="ECO:0000313" key="4">
    <source>
        <dbReference type="EMBL" id="ETV99283.1"/>
    </source>
</evidence>
<dbReference type="SUPFAM" id="SSF53474">
    <property type="entry name" value="alpha/beta-Hydrolases"/>
    <property type="match status" value="1"/>
</dbReference>
<feature type="transmembrane region" description="Helical" evidence="2">
    <location>
        <begin position="630"/>
        <end position="649"/>
    </location>
</feature>
<keyword evidence="2" id="KW-1133">Transmembrane helix</keyword>
<sequence length="699" mass="76295">MIKRSSILGMIAAAAAGLIPFNGWYHCEMNSIDYMYVRASASSKASHRHVPFMNVEPSLVHSRTASHSGMRQLNSYTNYECGEFQMPMCHEEVCHDSRGKTIDVFVKRKLANPERVAEIGKEKVLWVMQGGPGDSSTAMEQLMSSLYWEMNETVSIYTMDHRGTGRSNRLVCNAAEAMTSGSSGGLGITAEEYPACIQDLLFQMDNHTNAFSVTSAAYDLKKVIEDTQAGNAQVFVYALSYGTYLVERLMQLESPAIAGYVVDSVVSQSAPDFAHMATFSNWDKDVAIVGDRFLALCGTDAFCSAKFNHANVSQVTWGLYASLDNAAAGGRGTNTCADMVDDLGVGAPSDSLRSLLGTMLQSPTFRELIPPLVYRLVRCHAKDVEVVQTFLDKYVREEGRWSVRGPGEDSTLYYSELLYGLIVYSEMWQHPTPSYQALFDSFRQGIMGGDTYALVQSYCTFTGSVDAACAEFNLPPSAPFRYEPDIFWNVTATVPAHASALLMAGGLDPQTEIRYARAQYADMKGHRRLIEFPQAAHCTTFSTHRTTGGNTCGVKVLASYVLSSGVLDAVDTSCLDEIIPVRFDSVGGNGYAAAYFGTADAFDGETSHYTYVQQAAKKGLHGTIPQSTEWVVAVGFLSAAVVMAVAVAVRSSVHLRRLRIKCEAETRSTDPAVFMPGIAHDLTDDEDRTPGTPPDPVVV</sequence>
<evidence type="ECO:0000256" key="3">
    <source>
        <dbReference type="SAM" id="SignalP"/>
    </source>
</evidence>
<evidence type="ECO:0008006" key="5">
    <source>
        <dbReference type="Google" id="ProtNLM"/>
    </source>
</evidence>
<reference evidence="4" key="1">
    <citation type="submission" date="2013-12" db="EMBL/GenBank/DDBJ databases">
        <title>The Genome Sequence of Aphanomyces invadans NJM9701.</title>
        <authorList>
            <consortium name="The Broad Institute Genomics Platform"/>
            <person name="Russ C."/>
            <person name="Tyler B."/>
            <person name="van West P."/>
            <person name="Dieguez-Uribeondo J."/>
            <person name="Young S.K."/>
            <person name="Zeng Q."/>
            <person name="Gargeya S."/>
            <person name="Fitzgerald M."/>
            <person name="Abouelleil A."/>
            <person name="Alvarado L."/>
            <person name="Chapman S.B."/>
            <person name="Gainer-Dewar J."/>
            <person name="Goldberg J."/>
            <person name="Griggs A."/>
            <person name="Gujja S."/>
            <person name="Hansen M."/>
            <person name="Howarth C."/>
            <person name="Imamovic A."/>
            <person name="Ireland A."/>
            <person name="Larimer J."/>
            <person name="McCowan C."/>
            <person name="Murphy C."/>
            <person name="Pearson M."/>
            <person name="Poon T.W."/>
            <person name="Priest M."/>
            <person name="Roberts A."/>
            <person name="Saif S."/>
            <person name="Shea T."/>
            <person name="Sykes S."/>
            <person name="Wortman J."/>
            <person name="Nusbaum C."/>
            <person name="Birren B."/>
        </authorList>
    </citation>
    <scope>NUCLEOTIDE SEQUENCE [LARGE SCALE GENOMIC DNA]</scope>
    <source>
        <strain evidence="4">NJM9701</strain>
    </source>
</reference>
<dbReference type="OrthoDB" id="425534at2759"/>
<keyword evidence="2" id="KW-0472">Membrane</keyword>
<keyword evidence="3" id="KW-0732">Signal</keyword>
<dbReference type="EMBL" id="KI913967">
    <property type="protein sequence ID" value="ETV99283.1"/>
    <property type="molecule type" value="Genomic_DNA"/>
</dbReference>
<gene>
    <name evidence="4" type="ORF">H310_08020</name>
</gene>
<name>A0A024TZ37_9STRA</name>
<protein>
    <recommendedName>
        <fullName evidence="5">AB hydrolase-1 domain-containing protein</fullName>
    </recommendedName>
</protein>
<evidence type="ECO:0000256" key="2">
    <source>
        <dbReference type="SAM" id="Phobius"/>
    </source>
</evidence>
<accession>A0A024TZ37</accession>
<evidence type="ECO:0000256" key="1">
    <source>
        <dbReference type="SAM" id="MobiDB-lite"/>
    </source>
</evidence>
<dbReference type="AlphaFoldDB" id="A0A024TZ37"/>
<keyword evidence="2" id="KW-0812">Transmembrane</keyword>
<dbReference type="GeneID" id="20085070"/>
<feature type="transmembrane region" description="Helical" evidence="2">
    <location>
        <begin position="7"/>
        <end position="25"/>
    </location>
</feature>
<dbReference type="InterPro" id="IPR029058">
    <property type="entry name" value="AB_hydrolase_fold"/>
</dbReference>